<name>A0AA38ZAZ6_VITRO</name>
<feature type="domain" description="Disease resistance protein At4g27190-like leucine-rich repeats" evidence="2">
    <location>
        <begin position="2"/>
        <end position="116"/>
    </location>
</feature>
<evidence type="ECO:0000313" key="3">
    <source>
        <dbReference type="EMBL" id="KAJ9685549.1"/>
    </source>
</evidence>
<dbReference type="PANTHER" id="PTHR36766:SF45">
    <property type="entry name" value="NB-ARC DOMAIN-CONTAINING PROTEIN"/>
    <property type="match status" value="1"/>
</dbReference>
<evidence type="ECO:0000256" key="1">
    <source>
        <dbReference type="ARBA" id="ARBA00022821"/>
    </source>
</evidence>
<dbReference type="Proteomes" id="UP001168098">
    <property type="component" value="Unassembled WGS sequence"/>
</dbReference>
<dbReference type="PANTHER" id="PTHR36766">
    <property type="entry name" value="PLANT BROAD-SPECTRUM MILDEW RESISTANCE PROTEIN RPW8"/>
    <property type="match status" value="1"/>
</dbReference>
<keyword evidence="1" id="KW-0611">Plant defense</keyword>
<dbReference type="Gene3D" id="3.80.10.10">
    <property type="entry name" value="Ribonuclease Inhibitor"/>
    <property type="match status" value="2"/>
</dbReference>
<dbReference type="InterPro" id="IPR057135">
    <property type="entry name" value="At4g27190-like_LRR"/>
</dbReference>
<keyword evidence="4" id="KW-1185">Reference proteome</keyword>
<dbReference type="Pfam" id="PF23247">
    <property type="entry name" value="LRR_RPS2"/>
    <property type="match status" value="1"/>
</dbReference>
<dbReference type="EMBL" id="JARBHA010000013">
    <property type="protein sequence ID" value="KAJ9685549.1"/>
    <property type="molecule type" value="Genomic_DNA"/>
</dbReference>
<reference evidence="3 4" key="1">
    <citation type="journal article" date="2023" name="BMC Biotechnol.">
        <title>Vitis rotundifolia cv Carlos genome sequencing.</title>
        <authorList>
            <person name="Huff M."/>
            <person name="Hulse-Kemp A."/>
            <person name="Scheffler B."/>
            <person name="Youngblood R."/>
            <person name="Simpson S."/>
            <person name="Babiker E."/>
            <person name="Staton M."/>
        </authorList>
    </citation>
    <scope>NUCLEOTIDE SEQUENCE [LARGE SCALE GENOMIC DNA]</scope>
    <source>
        <tissue evidence="3">Leaf</tissue>
    </source>
</reference>
<dbReference type="SUPFAM" id="SSF52058">
    <property type="entry name" value="L domain-like"/>
    <property type="match status" value="1"/>
</dbReference>
<sequence length="285" mass="32612">MHNCYPSLRNFEIKNSCDSLRLFPLGCFTKLEHLWFRKYANLEALYILDGLHHVDLTSLQHISIWDCPNLVSFPQGGLPTPNLRVLSIFNCEKLKSLPQQMHTLITSLQRLTIVDCPEMDLFPEGGLPTSLSQLYVSSCYKLMQRQMEWGLLTLSFLRNLEIGGSYEQGRLESLPEKWLLPSTLSFLGIHGFPNLKSLYNKGLQDLTSLGTLVISECEKLKYFPKQGLPSSLSCLKIRDCPLLKKRCQRDKGKEWPKISHIPSIVLEEDESSNEESISFYEVILS</sequence>
<gene>
    <name evidence="3" type="ORF">PVL29_017546</name>
</gene>
<comment type="caution">
    <text evidence="3">The sequence shown here is derived from an EMBL/GenBank/DDBJ whole genome shotgun (WGS) entry which is preliminary data.</text>
</comment>
<dbReference type="AlphaFoldDB" id="A0AA38ZAZ6"/>
<evidence type="ECO:0000259" key="2">
    <source>
        <dbReference type="Pfam" id="PF23247"/>
    </source>
</evidence>
<dbReference type="GO" id="GO:0006952">
    <property type="term" value="P:defense response"/>
    <property type="evidence" value="ECO:0007669"/>
    <property type="project" value="UniProtKB-KW"/>
</dbReference>
<accession>A0AA38ZAZ6</accession>
<proteinExistence type="predicted"/>
<organism evidence="3 4">
    <name type="scientific">Vitis rotundifolia</name>
    <name type="common">Muscadine grape</name>
    <dbReference type="NCBI Taxonomy" id="103349"/>
    <lineage>
        <taxon>Eukaryota</taxon>
        <taxon>Viridiplantae</taxon>
        <taxon>Streptophyta</taxon>
        <taxon>Embryophyta</taxon>
        <taxon>Tracheophyta</taxon>
        <taxon>Spermatophyta</taxon>
        <taxon>Magnoliopsida</taxon>
        <taxon>eudicotyledons</taxon>
        <taxon>Gunneridae</taxon>
        <taxon>Pentapetalae</taxon>
        <taxon>rosids</taxon>
        <taxon>Vitales</taxon>
        <taxon>Vitaceae</taxon>
        <taxon>Viteae</taxon>
        <taxon>Vitis</taxon>
    </lineage>
</organism>
<protein>
    <recommendedName>
        <fullName evidence="2">Disease resistance protein At4g27190-like leucine-rich repeats domain-containing protein</fullName>
    </recommendedName>
</protein>
<evidence type="ECO:0000313" key="4">
    <source>
        <dbReference type="Proteomes" id="UP001168098"/>
    </source>
</evidence>
<dbReference type="InterPro" id="IPR032675">
    <property type="entry name" value="LRR_dom_sf"/>
</dbReference>